<keyword evidence="5" id="KW-0687">Ribonucleoprotein</keyword>
<evidence type="ECO:0000259" key="4">
    <source>
        <dbReference type="Pfam" id="PF00076"/>
    </source>
</evidence>
<accession>A0A9P6MWM5</accession>
<dbReference type="EMBL" id="JAAAID010000606">
    <property type="protein sequence ID" value="KAG0015674.1"/>
    <property type="molecule type" value="Genomic_DNA"/>
</dbReference>
<dbReference type="InterPro" id="IPR012677">
    <property type="entry name" value="Nucleotide-bd_a/b_plait_sf"/>
</dbReference>
<organism evidence="5 6">
    <name type="scientific">Entomortierella chlamydospora</name>
    <dbReference type="NCBI Taxonomy" id="101097"/>
    <lineage>
        <taxon>Eukaryota</taxon>
        <taxon>Fungi</taxon>
        <taxon>Fungi incertae sedis</taxon>
        <taxon>Mucoromycota</taxon>
        <taxon>Mortierellomycotina</taxon>
        <taxon>Mortierellomycetes</taxon>
        <taxon>Mortierellales</taxon>
        <taxon>Mortierellaceae</taxon>
        <taxon>Entomortierella</taxon>
    </lineage>
</organism>
<dbReference type="Proteomes" id="UP000703661">
    <property type="component" value="Unassembled WGS sequence"/>
</dbReference>
<proteinExistence type="predicted"/>
<feature type="domain" description="RRM" evidence="4">
    <location>
        <begin position="7"/>
        <end position="45"/>
    </location>
</feature>
<dbReference type="SUPFAM" id="SSF54928">
    <property type="entry name" value="RNA-binding domain, RBD"/>
    <property type="match status" value="1"/>
</dbReference>
<name>A0A9P6MWM5_9FUNG</name>
<comment type="subcellular location">
    <subcellularLocation>
        <location evidence="1">Nucleus</location>
    </subcellularLocation>
</comment>
<sequence>MTSVASLSHYGAIEKAIVVRNKVTGISRRYGFVTFQDQQSALDLFKASRRHTISVRFRRQSTTASRNRSANILDSTAEDSTTDKASLDTDQDEASGIDGLDPFLDSSTVLVDFERSRVMEGWVPRRLGGGIGGKKESGQLRFGGGIRPFSFPIG</sequence>
<comment type="caution">
    <text evidence="5">The sequence shown here is derived from an EMBL/GenBank/DDBJ whole genome shotgun (WGS) entry which is preliminary data.</text>
</comment>
<dbReference type="PANTHER" id="PTHR13952:SF6">
    <property type="entry name" value="U11_U12 SMALL NUCLEAR RIBONUCLEOPROTEIN 35 KDA PROTEIN"/>
    <property type="match status" value="1"/>
</dbReference>
<dbReference type="GO" id="GO:0003729">
    <property type="term" value="F:mRNA binding"/>
    <property type="evidence" value="ECO:0007669"/>
    <property type="project" value="TreeGrafter"/>
</dbReference>
<dbReference type="Gene3D" id="3.30.70.330">
    <property type="match status" value="1"/>
</dbReference>
<protein>
    <submittedName>
        <fullName evidence="5">Small nuclear ribonucleoprotein 35kDa (U11 U12)</fullName>
    </submittedName>
</protein>
<dbReference type="InterPro" id="IPR000504">
    <property type="entry name" value="RRM_dom"/>
</dbReference>
<dbReference type="InterPro" id="IPR035979">
    <property type="entry name" value="RBD_domain_sf"/>
</dbReference>
<evidence type="ECO:0000256" key="2">
    <source>
        <dbReference type="ARBA" id="ARBA00023242"/>
    </source>
</evidence>
<evidence type="ECO:0000313" key="6">
    <source>
        <dbReference type="Proteomes" id="UP000703661"/>
    </source>
</evidence>
<keyword evidence="2" id="KW-0539">Nucleus</keyword>
<keyword evidence="6" id="KW-1185">Reference proteome</keyword>
<dbReference type="GO" id="GO:0017069">
    <property type="term" value="F:snRNA binding"/>
    <property type="evidence" value="ECO:0007669"/>
    <property type="project" value="TreeGrafter"/>
</dbReference>
<evidence type="ECO:0000313" key="5">
    <source>
        <dbReference type="EMBL" id="KAG0015674.1"/>
    </source>
</evidence>
<dbReference type="GO" id="GO:0000398">
    <property type="term" value="P:mRNA splicing, via spliceosome"/>
    <property type="evidence" value="ECO:0007669"/>
    <property type="project" value="TreeGrafter"/>
</dbReference>
<feature type="compositionally biased region" description="Polar residues" evidence="3">
    <location>
        <begin position="60"/>
        <end position="74"/>
    </location>
</feature>
<dbReference type="InterPro" id="IPR051183">
    <property type="entry name" value="U1_U11-U12_snRNP_70-35kDa"/>
</dbReference>
<reference evidence="5" key="1">
    <citation type="journal article" date="2020" name="Fungal Divers.">
        <title>Resolving the Mortierellaceae phylogeny through synthesis of multi-gene phylogenetics and phylogenomics.</title>
        <authorList>
            <person name="Vandepol N."/>
            <person name="Liber J."/>
            <person name="Desiro A."/>
            <person name="Na H."/>
            <person name="Kennedy M."/>
            <person name="Barry K."/>
            <person name="Grigoriev I.V."/>
            <person name="Miller A.N."/>
            <person name="O'Donnell K."/>
            <person name="Stajich J.E."/>
            <person name="Bonito G."/>
        </authorList>
    </citation>
    <scope>NUCLEOTIDE SEQUENCE</scope>
    <source>
        <strain evidence="5">NRRL 2769</strain>
    </source>
</reference>
<dbReference type="Pfam" id="PF00076">
    <property type="entry name" value="RRM_1"/>
    <property type="match status" value="1"/>
</dbReference>
<dbReference type="AlphaFoldDB" id="A0A9P6MWM5"/>
<gene>
    <name evidence="5" type="primary">SNRNP35</name>
    <name evidence="5" type="ORF">BGZ80_009714</name>
</gene>
<dbReference type="GO" id="GO:0071011">
    <property type="term" value="C:precatalytic spliceosome"/>
    <property type="evidence" value="ECO:0007669"/>
    <property type="project" value="TreeGrafter"/>
</dbReference>
<feature type="region of interest" description="Disordered" evidence="3">
    <location>
        <begin position="58"/>
        <end position="100"/>
    </location>
</feature>
<evidence type="ECO:0000256" key="1">
    <source>
        <dbReference type="ARBA" id="ARBA00004123"/>
    </source>
</evidence>
<evidence type="ECO:0000256" key="3">
    <source>
        <dbReference type="SAM" id="MobiDB-lite"/>
    </source>
</evidence>
<dbReference type="PANTHER" id="PTHR13952">
    <property type="entry name" value="U1 SMALL NUCLEAR RIBONUCLEOPROTEIN 70 KD"/>
    <property type="match status" value="1"/>
</dbReference>